<dbReference type="InterPro" id="IPR012334">
    <property type="entry name" value="Pectin_lyas_fold"/>
</dbReference>
<protein>
    <submittedName>
        <fullName evidence="2">Nitrous oxidase accessory protein NosD</fullName>
    </submittedName>
</protein>
<evidence type="ECO:0000313" key="3">
    <source>
        <dbReference type="Proteomes" id="UP000550714"/>
    </source>
</evidence>
<reference evidence="2 3" key="1">
    <citation type="submission" date="2020-08" db="EMBL/GenBank/DDBJ databases">
        <title>Genomic Encyclopedia of Type Strains, Phase III (KMG-III): the genomes of soil and plant-associated and newly described type strains.</title>
        <authorList>
            <person name="Whitman W."/>
        </authorList>
    </citation>
    <scope>NUCLEOTIDE SEQUENCE [LARGE SCALE GENOMIC DNA]</scope>
    <source>
        <strain evidence="2 3">CECT 8577</strain>
    </source>
</reference>
<dbReference type="InterPro" id="IPR006626">
    <property type="entry name" value="PbH1"/>
</dbReference>
<evidence type="ECO:0000259" key="1">
    <source>
        <dbReference type="Pfam" id="PF13229"/>
    </source>
</evidence>
<keyword evidence="3" id="KW-1185">Reference proteome</keyword>
<evidence type="ECO:0000313" key="2">
    <source>
        <dbReference type="EMBL" id="MBB3052459.1"/>
    </source>
</evidence>
<name>A0A839S6V0_9PSEU</name>
<sequence length="348" mass="35469">MSMSTRSATEVLVAEGESVQSALDAAAEGTIIRLAEGTFEGNLSVTTPGVTLVGAGRGRTVLVPGAPAPTSIPPLHDAPADVISGIALHEMTDVAIEGMTVRGFSGAGVYAHSCRGIRLADVESDGNRVWGLYVRESADVEVESCQARGSQYAGVAFAFCPAGSRCLVTGSECSESAFGVFVDNSSTVRVVGNRCHGNAAGILLLHQTYEGELPGGVNDCLVSDNDVTGNTLAAGGEAPDDLGAAGPPISGVGIAAIGTERVAVVGNRVHDNRPSGETVMPGAVVLASSADWGGSDSSDNSLEWNVITGNEPFDALVAVDPAGQRFRNNVIGTSQPERLDDHAPQGTV</sequence>
<gene>
    <name evidence="2" type="ORF">FHS23_003493</name>
</gene>
<feature type="domain" description="Right handed beta helix" evidence="1">
    <location>
        <begin position="85"/>
        <end position="268"/>
    </location>
</feature>
<proteinExistence type="predicted"/>
<dbReference type="Proteomes" id="UP000550714">
    <property type="component" value="Unassembled WGS sequence"/>
</dbReference>
<accession>A0A839S6V0</accession>
<dbReference type="InterPro" id="IPR039448">
    <property type="entry name" value="Beta_helix"/>
</dbReference>
<comment type="caution">
    <text evidence="2">The sequence shown here is derived from an EMBL/GenBank/DDBJ whole genome shotgun (WGS) entry which is preliminary data.</text>
</comment>
<organism evidence="2 3">
    <name type="scientific">Prauserella isguenensis</name>
    <dbReference type="NCBI Taxonomy" id="1470180"/>
    <lineage>
        <taxon>Bacteria</taxon>
        <taxon>Bacillati</taxon>
        <taxon>Actinomycetota</taxon>
        <taxon>Actinomycetes</taxon>
        <taxon>Pseudonocardiales</taxon>
        <taxon>Pseudonocardiaceae</taxon>
        <taxon>Prauserella</taxon>
    </lineage>
</organism>
<dbReference type="SUPFAM" id="SSF51126">
    <property type="entry name" value="Pectin lyase-like"/>
    <property type="match status" value="1"/>
</dbReference>
<dbReference type="AlphaFoldDB" id="A0A839S6V0"/>
<dbReference type="EMBL" id="JACHWU010000004">
    <property type="protein sequence ID" value="MBB3052459.1"/>
    <property type="molecule type" value="Genomic_DNA"/>
</dbReference>
<dbReference type="SMART" id="SM00710">
    <property type="entry name" value="PbH1"/>
    <property type="match status" value="7"/>
</dbReference>
<dbReference type="InterPro" id="IPR011050">
    <property type="entry name" value="Pectin_lyase_fold/virulence"/>
</dbReference>
<dbReference type="Pfam" id="PF13229">
    <property type="entry name" value="Beta_helix"/>
    <property type="match status" value="1"/>
</dbReference>
<dbReference type="Gene3D" id="2.160.20.10">
    <property type="entry name" value="Single-stranded right-handed beta-helix, Pectin lyase-like"/>
    <property type="match status" value="1"/>
</dbReference>
<dbReference type="RefSeq" id="WP_183656718.1">
    <property type="nucleotide sequence ID" value="NZ_JACHWU010000004.1"/>
</dbReference>